<evidence type="ECO:0000313" key="2">
    <source>
        <dbReference type="EMBL" id="TPG73745.1"/>
    </source>
</evidence>
<dbReference type="InterPro" id="IPR050678">
    <property type="entry name" value="DNA_Partitioning_ATPase"/>
</dbReference>
<dbReference type="SUPFAM" id="SSF52540">
    <property type="entry name" value="P-loop containing nucleoside triphosphate hydrolases"/>
    <property type="match status" value="1"/>
</dbReference>
<dbReference type="PANTHER" id="PTHR13696:SF96">
    <property type="entry name" value="COBQ_COBB_MIND_PARA NUCLEOTIDE BINDING DOMAIN-CONTAINING PROTEIN"/>
    <property type="match status" value="1"/>
</dbReference>
<comment type="caution">
    <text evidence="2">The sequence shown here is derived from an EMBL/GenBank/DDBJ whole genome shotgun (WGS) entry which is preliminary data.</text>
</comment>
<reference evidence="2 3" key="1">
    <citation type="journal article" date="2019" name="Environ. Microbiol.">
        <title>Species interactions and distinct microbial communities in high Arctic permafrost affected cryosols are associated with the CH4 and CO2 gas fluxes.</title>
        <authorList>
            <person name="Altshuler I."/>
            <person name="Hamel J."/>
            <person name="Turney S."/>
            <person name="Magnuson E."/>
            <person name="Levesque R."/>
            <person name="Greer C."/>
            <person name="Whyte L.G."/>
        </authorList>
    </citation>
    <scope>NUCLEOTIDE SEQUENCE [LARGE SCALE GENOMIC DNA]</scope>
    <source>
        <strain evidence="2 3">OWC5</strain>
    </source>
</reference>
<proteinExistence type="predicted"/>
<name>A0A502HJ82_9PSED</name>
<evidence type="ECO:0000313" key="3">
    <source>
        <dbReference type="Proteomes" id="UP000320914"/>
    </source>
</evidence>
<protein>
    <recommendedName>
        <fullName evidence="1">AAA domain-containing protein</fullName>
    </recommendedName>
</protein>
<dbReference type="InterPro" id="IPR025669">
    <property type="entry name" value="AAA_dom"/>
</dbReference>
<gene>
    <name evidence="2" type="ORF">EAH74_32470</name>
</gene>
<dbReference type="RefSeq" id="WP_140684426.1">
    <property type="nucleotide sequence ID" value="NZ_RCZA01000029.1"/>
</dbReference>
<sequence>MKDELRMLLRKLRESAKISVALAAKRAFVDERTWRSWETLKGAAYDRQPSEKALWSFFQRSGIEMPQEFKARADDKPLGKVLSIASYKGGVGKSPITINVAAQLAEQNFKVAIVTDDGVFRGMCNDGRGPAPGTQVSKIDFYDELDLITSQADLKKMKKEIRDNVTHLPIGEQQMGRFLYGHLIRAVERKALATERLSDLIIRYDYVFLDINVKTELIRRHADLVAIVLDSNCYYSIQSAEAFLAALRAIKCRKAAPAYFGLITNCDVGGVSRELQEFVGDLPGLSDEIREDLQQAKREHYLRRERLHQIIHALDLPMLTTEMTASHKIAIELYNESRDFLDGYCYFHSLIDVAPHSHAAGEVRRLTDELINCRM</sequence>
<accession>A0A502HJ82</accession>
<dbReference type="PANTHER" id="PTHR13696">
    <property type="entry name" value="P-LOOP CONTAINING NUCLEOSIDE TRIPHOSPHATE HYDROLASE"/>
    <property type="match status" value="1"/>
</dbReference>
<dbReference type="Pfam" id="PF13614">
    <property type="entry name" value="AAA_31"/>
    <property type="match status" value="1"/>
</dbReference>
<dbReference type="InterPro" id="IPR027417">
    <property type="entry name" value="P-loop_NTPase"/>
</dbReference>
<dbReference type="EMBL" id="RCZA01000029">
    <property type="protein sequence ID" value="TPG73745.1"/>
    <property type="molecule type" value="Genomic_DNA"/>
</dbReference>
<evidence type="ECO:0000259" key="1">
    <source>
        <dbReference type="Pfam" id="PF13614"/>
    </source>
</evidence>
<dbReference type="Proteomes" id="UP000320914">
    <property type="component" value="Unassembled WGS sequence"/>
</dbReference>
<feature type="domain" description="AAA" evidence="1">
    <location>
        <begin position="80"/>
        <end position="252"/>
    </location>
</feature>
<dbReference type="Gene3D" id="3.40.50.300">
    <property type="entry name" value="P-loop containing nucleotide triphosphate hydrolases"/>
    <property type="match status" value="1"/>
</dbReference>
<organism evidence="2 3">
    <name type="scientific">Pseudomonas mandelii</name>
    <dbReference type="NCBI Taxonomy" id="75612"/>
    <lineage>
        <taxon>Bacteria</taxon>
        <taxon>Pseudomonadati</taxon>
        <taxon>Pseudomonadota</taxon>
        <taxon>Gammaproteobacteria</taxon>
        <taxon>Pseudomonadales</taxon>
        <taxon>Pseudomonadaceae</taxon>
        <taxon>Pseudomonas</taxon>
    </lineage>
</organism>
<dbReference type="AlphaFoldDB" id="A0A502HJ82"/>